<evidence type="ECO:0000313" key="1">
    <source>
        <dbReference type="EMBL" id="KAJ7621053.1"/>
    </source>
</evidence>
<sequence>MCVFDLVRRQVDAKRVDFAAALVSSKVHAAFVVMGGLVATSLFDDALALVQVGAVVLQLGIESVEEGELEGRLWLPPVLVGNDDFVVNVVRVVRMENGVPRRVDQYGCENERADDGEEDPAFSWSYLGHVAERGRAAVGITGVGRSGIRAVFI</sequence>
<organism evidence="1 2">
    <name type="scientific">Roridomyces roridus</name>
    <dbReference type="NCBI Taxonomy" id="1738132"/>
    <lineage>
        <taxon>Eukaryota</taxon>
        <taxon>Fungi</taxon>
        <taxon>Dikarya</taxon>
        <taxon>Basidiomycota</taxon>
        <taxon>Agaricomycotina</taxon>
        <taxon>Agaricomycetes</taxon>
        <taxon>Agaricomycetidae</taxon>
        <taxon>Agaricales</taxon>
        <taxon>Marasmiineae</taxon>
        <taxon>Mycenaceae</taxon>
        <taxon>Roridomyces</taxon>
    </lineage>
</organism>
<gene>
    <name evidence="1" type="ORF">FB45DRAFT_928218</name>
</gene>
<evidence type="ECO:0000313" key="2">
    <source>
        <dbReference type="Proteomes" id="UP001221142"/>
    </source>
</evidence>
<dbReference type="AlphaFoldDB" id="A0AAD7BH43"/>
<dbReference type="EMBL" id="JARKIF010000016">
    <property type="protein sequence ID" value="KAJ7621053.1"/>
    <property type="molecule type" value="Genomic_DNA"/>
</dbReference>
<keyword evidence="2" id="KW-1185">Reference proteome</keyword>
<reference evidence="1" key="1">
    <citation type="submission" date="2023-03" db="EMBL/GenBank/DDBJ databases">
        <title>Massive genome expansion in bonnet fungi (Mycena s.s.) driven by repeated elements and novel gene families across ecological guilds.</title>
        <authorList>
            <consortium name="Lawrence Berkeley National Laboratory"/>
            <person name="Harder C.B."/>
            <person name="Miyauchi S."/>
            <person name="Viragh M."/>
            <person name="Kuo A."/>
            <person name="Thoen E."/>
            <person name="Andreopoulos B."/>
            <person name="Lu D."/>
            <person name="Skrede I."/>
            <person name="Drula E."/>
            <person name="Henrissat B."/>
            <person name="Morin E."/>
            <person name="Kohler A."/>
            <person name="Barry K."/>
            <person name="LaButti K."/>
            <person name="Morin E."/>
            <person name="Salamov A."/>
            <person name="Lipzen A."/>
            <person name="Mereny Z."/>
            <person name="Hegedus B."/>
            <person name="Baldrian P."/>
            <person name="Stursova M."/>
            <person name="Weitz H."/>
            <person name="Taylor A."/>
            <person name="Grigoriev I.V."/>
            <person name="Nagy L.G."/>
            <person name="Martin F."/>
            <person name="Kauserud H."/>
        </authorList>
    </citation>
    <scope>NUCLEOTIDE SEQUENCE</scope>
    <source>
        <strain evidence="1">9284</strain>
    </source>
</reference>
<dbReference type="Proteomes" id="UP001221142">
    <property type="component" value="Unassembled WGS sequence"/>
</dbReference>
<accession>A0AAD7BH43</accession>
<name>A0AAD7BH43_9AGAR</name>
<comment type="caution">
    <text evidence="1">The sequence shown here is derived from an EMBL/GenBank/DDBJ whole genome shotgun (WGS) entry which is preliminary data.</text>
</comment>
<proteinExistence type="predicted"/>
<protein>
    <submittedName>
        <fullName evidence="1">Uncharacterized protein</fullName>
    </submittedName>
</protein>